<evidence type="ECO:0000259" key="8">
    <source>
        <dbReference type="Pfam" id="PF20684"/>
    </source>
</evidence>
<feature type="transmembrane region" description="Helical" evidence="7">
    <location>
        <begin position="174"/>
        <end position="199"/>
    </location>
</feature>
<name>A0AAV9UC22_9PEZI</name>
<keyword evidence="10" id="KW-1185">Reference proteome</keyword>
<dbReference type="Pfam" id="PF20684">
    <property type="entry name" value="Fung_rhodopsin"/>
    <property type="match status" value="1"/>
</dbReference>
<evidence type="ECO:0000313" key="9">
    <source>
        <dbReference type="EMBL" id="KAK6337746.1"/>
    </source>
</evidence>
<dbReference type="EMBL" id="JAVHNQ010000010">
    <property type="protein sequence ID" value="KAK6337746.1"/>
    <property type="molecule type" value="Genomic_DNA"/>
</dbReference>
<evidence type="ECO:0000256" key="5">
    <source>
        <dbReference type="ARBA" id="ARBA00038359"/>
    </source>
</evidence>
<evidence type="ECO:0000256" key="4">
    <source>
        <dbReference type="ARBA" id="ARBA00023136"/>
    </source>
</evidence>
<proteinExistence type="inferred from homology"/>
<keyword evidence="4 7" id="KW-0472">Membrane</keyword>
<comment type="caution">
    <text evidence="9">The sequence shown here is derived from an EMBL/GenBank/DDBJ whole genome shotgun (WGS) entry which is preliminary data.</text>
</comment>
<feature type="region of interest" description="Disordered" evidence="6">
    <location>
        <begin position="311"/>
        <end position="338"/>
    </location>
</feature>
<evidence type="ECO:0000256" key="2">
    <source>
        <dbReference type="ARBA" id="ARBA00022692"/>
    </source>
</evidence>
<dbReference type="Proteomes" id="UP001375240">
    <property type="component" value="Unassembled WGS sequence"/>
</dbReference>
<feature type="compositionally biased region" description="Polar residues" evidence="6">
    <location>
        <begin position="447"/>
        <end position="460"/>
    </location>
</feature>
<evidence type="ECO:0000256" key="3">
    <source>
        <dbReference type="ARBA" id="ARBA00022989"/>
    </source>
</evidence>
<gene>
    <name evidence="9" type="ORF">TWF696_001227</name>
</gene>
<comment type="subcellular location">
    <subcellularLocation>
        <location evidence="1">Membrane</location>
        <topology evidence="1">Multi-pass membrane protein</topology>
    </subcellularLocation>
</comment>
<dbReference type="PANTHER" id="PTHR33048:SF47">
    <property type="entry name" value="INTEGRAL MEMBRANE PROTEIN-RELATED"/>
    <property type="match status" value="1"/>
</dbReference>
<feature type="compositionally biased region" description="Polar residues" evidence="6">
    <location>
        <begin position="311"/>
        <end position="334"/>
    </location>
</feature>
<dbReference type="InterPro" id="IPR049326">
    <property type="entry name" value="Rhodopsin_dom_fungi"/>
</dbReference>
<reference evidence="9 10" key="1">
    <citation type="submission" date="2019-10" db="EMBL/GenBank/DDBJ databases">
        <authorList>
            <person name="Palmer J.M."/>
        </authorList>
    </citation>
    <scope>NUCLEOTIDE SEQUENCE [LARGE SCALE GENOMIC DNA]</scope>
    <source>
        <strain evidence="9 10">TWF696</strain>
    </source>
</reference>
<comment type="similarity">
    <text evidence="5">Belongs to the SAT4 family.</text>
</comment>
<evidence type="ECO:0000256" key="6">
    <source>
        <dbReference type="SAM" id="MobiDB-lite"/>
    </source>
</evidence>
<evidence type="ECO:0000313" key="10">
    <source>
        <dbReference type="Proteomes" id="UP001375240"/>
    </source>
</evidence>
<keyword evidence="3 7" id="KW-1133">Transmembrane helix</keyword>
<feature type="transmembrane region" description="Helical" evidence="7">
    <location>
        <begin position="15"/>
        <end position="36"/>
    </location>
</feature>
<feature type="compositionally biased region" description="Polar residues" evidence="6">
    <location>
        <begin position="516"/>
        <end position="529"/>
    </location>
</feature>
<dbReference type="AlphaFoldDB" id="A0AAV9UC22"/>
<organism evidence="9 10">
    <name type="scientific">Orbilia brochopaga</name>
    <dbReference type="NCBI Taxonomy" id="3140254"/>
    <lineage>
        <taxon>Eukaryota</taxon>
        <taxon>Fungi</taxon>
        <taxon>Dikarya</taxon>
        <taxon>Ascomycota</taxon>
        <taxon>Pezizomycotina</taxon>
        <taxon>Orbiliomycetes</taxon>
        <taxon>Orbiliales</taxon>
        <taxon>Orbiliaceae</taxon>
        <taxon>Orbilia</taxon>
    </lineage>
</organism>
<feature type="domain" description="Rhodopsin" evidence="8">
    <location>
        <begin position="32"/>
        <end position="273"/>
    </location>
</feature>
<feature type="region of interest" description="Disordered" evidence="6">
    <location>
        <begin position="446"/>
        <end position="481"/>
    </location>
</feature>
<dbReference type="PANTHER" id="PTHR33048">
    <property type="entry name" value="PTH11-LIKE INTEGRAL MEMBRANE PROTEIN (AFU_ORTHOLOGUE AFUA_5G11245)"/>
    <property type="match status" value="1"/>
</dbReference>
<feature type="transmembrane region" description="Helical" evidence="7">
    <location>
        <begin position="211"/>
        <end position="236"/>
    </location>
</feature>
<keyword evidence="2 7" id="KW-0812">Transmembrane</keyword>
<dbReference type="GO" id="GO:0016020">
    <property type="term" value="C:membrane"/>
    <property type="evidence" value="ECO:0007669"/>
    <property type="project" value="UniProtKB-SubCell"/>
</dbReference>
<evidence type="ECO:0000256" key="7">
    <source>
        <dbReference type="SAM" id="Phobius"/>
    </source>
</evidence>
<sequence>MYVHPGHIPNDNKEILTAPLVLLALSIIFVGLRLWTRAKMVKFLGPDDWWILGALASDIAGTMLSVAGTFKGEGNHIYDLEDNELIYVLKASNYLLYAEVILQPVTLNFIKLSILSFYLRLPGTYRFRLLAKITYAFVAAMMLAFVFTLVFACIPISRQWDPYETRGGCINRSLFWHIILGLNVATNLWILVLPMRMLLGLRVERRQKIMVLCIFGVGLVATVASILALVELPLAINDPDKTWGSWRLAVYASVENNFGIIAASAPALKPLIGKTARRVKSSIGSISTTLWSSSSGSGTKGSISTCCVGTTTSNATSSSERQTARPTTNGNPRSSHGFHISEGVKRFMSTRASAIHSSQGSANRSTSHHIALTSHSHGDTAVLDTIGILPVETAFPRHGLGSRNGGRAPRVFTEETDGLAEIHHIRDWRLDQNDYCIDLNAEHNLPQRPQKTYQQRISIDSSHEPSPESVASGRRTSQVESYGSVVSLTDVATDRILEASNEDAAEAAARSRDLGDNNQDGESSSDSVR</sequence>
<dbReference type="InterPro" id="IPR052337">
    <property type="entry name" value="SAT4-like"/>
</dbReference>
<feature type="transmembrane region" description="Helical" evidence="7">
    <location>
        <begin position="133"/>
        <end position="154"/>
    </location>
</feature>
<protein>
    <recommendedName>
        <fullName evidence="8">Rhodopsin domain-containing protein</fullName>
    </recommendedName>
</protein>
<accession>A0AAV9UC22</accession>
<evidence type="ECO:0000256" key="1">
    <source>
        <dbReference type="ARBA" id="ARBA00004141"/>
    </source>
</evidence>
<feature type="region of interest" description="Disordered" evidence="6">
    <location>
        <begin position="502"/>
        <end position="529"/>
    </location>
</feature>